<dbReference type="Pfam" id="PF00768">
    <property type="entry name" value="Peptidase_S11"/>
    <property type="match status" value="1"/>
</dbReference>
<feature type="active site" evidence="13">
    <location>
        <position position="117"/>
    </location>
</feature>
<dbReference type="InterPro" id="IPR037167">
    <property type="entry name" value="Peptidase_S11_C_sf"/>
</dbReference>
<dbReference type="PANTHER" id="PTHR21581:SF6">
    <property type="entry name" value="TRAFFICKING PROTEIN PARTICLE COMPLEX SUBUNIT 12"/>
    <property type="match status" value="1"/>
</dbReference>
<evidence type="ECO:0000256" key="3">
    <source>
        <dbReference type="ARBA" id="ARBA00007164"/>
    </source>
</evidence>
<sequence length="382" mass="41573">MTPIRLLAAIVLSLFASLAAAQVPAPTLAARSWLLMDVTTNQVLAAAEPDMKVEPASLTKLMTAYLAFKALHEKRLTPEQRPPVSSAAWKAIGSRMFVDPGKPATVDELLHGMIIQSGNDASIILAEAIAGSEAGFAELMNREAQRMGLKNTSFRNATGLPDPQHYTTARDLAILATRLIQDFPQNYSLYAQKEYTYNKIRQPNRNRLLFIDPTVDGVKTGHTDAAGYCLIASSRREQPGAGFQRRLLSVMLGTASESARAIESQKLLNYGFQNFDAVKVFEAGKPSGSYEVWKGAKNEVSAGFTEDVTVAVPRGQAAQIKAEIERTEPLVAPIAQGQRIGTLRVKLGDKVLVERPLLALAAVEEAGLFGRAWDTIRLWIGK</sequence>
<dbReference type="InterPro" id="IPR015956">
    <property type="entry name" value="Peniciliin-bd_prot_C_sf"/>
</dbReference>
<dbReference type="PANTHER" id="PTHR21581">
    <property type="entry name" value="D-ALANYL-D-ALANINE CARBOXYPEPTIDASE"/>
    <property type="match status" value="1"/>
</dbReference>
<dbReference type="GO" id="GO:0009252">
    <property type="term" value="P:peptidoglycan biosynthetic process"/>
    <property type="evidence" value="ECO:0007669"/>
    <property type="project" value="UniProtKB-UniPathway"/>
</dbReference>
<evidence type="ECO:0000256" key="2">
    <source>
        <dbReference type="ARBA" id="ARBA00004752"/>
    </source>
</evidence>
<reference evidence="18 19" key="1">
    <citation type="submission" date="2020-08" db="EMBL/GenBank/DDBJ databases">
        <title>Genomic Encyclopedia of Type Strains, Phase IV (KMG-IV): sequencing the most valuable type-strain genomes for metagenomic binning, comparative biology and taxonomic classification.</title>
        <authorList>
            <person name="Goeker M."/>
        </authorList>
    </citation>
    <scope>NUCLEOTIDE SEQUENCE [LARGE SCALE GENOMIC DNA]</scope>
    <source>
        <strain evidence="18 19">DSM 29781</strain>
    </source>
</reference>
<dbReference type="Proteomes" id="UP000532440">
    <property type="component" value="Unassembled WGS sequence"/>
</dbReference>
<evidence type="ECO:0000256" key="12">
    <source>
        <dbReference type="ARBA" id="ARBA00034000"/>
    </source>
</evidence>
<organism evidence="18 19">
    <name type="scientific">Quisquiliibacterium transsilvanicum</name>
    <dbReference type="NCBI Taxonomy" id="1549638"/>
    <lineage>
        <taxon>Bacteria</taxon>
        <taxon>Pseudomonadati</taxon>
        <taxon>Pseudomonadota</taxon>
        <taxon>Betaproteobacteria</taxon>
        <taxon>Burkholderiales</taxon>
        <taxon>Burkholderiaceae</taxon>
        <taxon>Quisquiliibacterium</taxon>
    </lineage>
</organism>
<gene>
    <name evidence="18" type="ORF">HNQ70_002521</name>
</gene>
<dbReference type="EC" id="3.4.16.4" evidence="4"/>
<proteinExistence type="inferred from homology"/>
<dbReference type="SMART" id="SM00936">
    <property type="entry name" value="PBP5_C"/>
    <property type="match status" value="1"/>
</dbReference>
<evidence type="ECO:0000256" key="6">
    <source>
        <dbReference type="ARBA" id="ARBA00022670"/>
    </source>
</evidence>
<evidence type="ECO:0000256" key="16">
    <source>
        <dbReference type="SAM" id="SignalP"/>
    </source>
</evidence>
<accession>A0A7W8HJQ8</accession>
<dbReference type="GO" id="GO:0071555">
    <property type="term" value="P:cell wall organization"/>
    <property type="evidence" value="ECO:0007669"/>
    <property type="project" value="UniProtKB-KW"/>
</dbReference>
<feature type="binding site" evidence="14">
    <location>
        <position position="219"/>
    </location>
    <ligand>
        <name>substrate</name>
    </ligand>
</feature>
<keyword evidence="7 16" id="KW-0732">Signal</keyword>
<dbReference type="GO" id="GO:0009002">
    <property type="term" value="F:serine-type D-Ala-D-Ala carboxypeptidase activity"/>
    <property type="evidence" value="ECO:0007669"/>
    <property type="project" value="UniProtKB-EC"/>
</dbReference>
<keyword evidence="19" id="KW-1185">Reference proteome</keyword>
<dbReference type="InterPro" id="IPR012338">
    <property type="entry name" value="Beta-lactam/transpept-like"/>
</dbReference>
<feature type="domain" description="Peptidase S11 D-Ala-D-Ala carboxypeptidase A C-terminal" evidence="17">
    <location>
        <begin position="275"/>
        <end position="365"/>
    </location>
</feature>
<dbReference type="SUPFAM" id="SSF69189">
    <property type="entry name" value="Penicillin-binding protein associated domain"/>
    <property type="match status" value="1"/>
</dbReference>
<evidence type="ECO:0000256" key="14">
    <source>
        <dbReference type="PIRSR" id="PIRSR618044-2"/>
    </source>
</evidence>
<dbReference type="InterPro" id="IPR012907">
    <property type="entry name" value="Peptidase_S11_C"/>
</dbReference>
<keyword evidence="5 18" id="KW-0121">Carboxypeptidase</keyword>
<evidence type="ECO:0000313" key="18">
    <source>
        <dbReference type="EMBL" id="MBB5272498.1"/>
    </source>
</evidence>
<dbReference type="Gene3D" id="2.60.410.10">
    <property type="entry name" value="D-Ala-D-Ala carboxypeptidase, C-terminal domain"/>
    <property type="match status" value="1"/>
</dbReference>
<dbReference type="InterPro" id="IPR001967">
    <property type="entry name" value="Peptidase_S11_N"/>
</dbReference>
<feature type="chain" id="PRO_5030524741" description="serine-type D-Ala-D-Ala carboxypeptidase" evidence="16">
    <location>
        <begin position="22"/>
        <end position="382"/>
    </location>
</feature>
<dbReference type="InterPro" id="IPR018044">
    <property type="entry name" value="Peptidase_S11"/>
</dbReference>
<dbReference type="Gene3D" id="3.40.710.10">
    <property type="entry name" value="DD-peptidase/beta-lactamase superfamily"/>
    <property type="match status" value="1"/>
</dbReference>
<comment type="pathway">
    <text evidence="2">Cell wall biogenesis; peptidoglycan biosynthesis.</text>
</comment>
<feature type="active site" description="Proton acceptor" evidence="13">
    <location>
        <position position="60"/>
    </location>
</feature>
<evidence type="ECO:0000256" key="10">
    <source>
        <dbReference type="ARBA" id="ARBA00022984"/>
    </source>
</evidence>
<keyword evidence="10" id="KW-0573">Peptidoglycan synthesis</keyword>
<name>A0A7W8HJQ8_9BURK</name>
<evidence type="ECO:0000256" key="11">
    <source>
        <dbReference type="ARBA" id="ARBA00023316"/>
    </source>
</evidence>
<comment type="catalytic activity">
    <reaction evidence="12">
        <text>Preferential cleavage: (Ac)2-L-Lys-D-Ala-|-D-Ala. Also transpeptidation of peptidyl-alanyl moieties that are N-acyl substituents of D-alanine.</text>
        <dbReference type="EC" id="3.4.16.4"/>
    </reaction>
</comment>
<dbReference type="Pfam" id="PF07943">
    <property type="entry name" value="PBP5_C"/>
    <property type="match status" value="1"/>
</dbReference>
<feature type="signal peptide" evidence="16">
    <location>
        <begin position="1"/>
        <end position="21"/>
    </location>
</feature>
<keyword evidence="8 18" id="KW-0378">Hydrolase</keyword>
<dbReference type="GO" id="GO:0008360">
    <property type="term" value="P:regulation of cell shape"/>
    <property type="evidence" value="ECO:0007669"/>
    <property type="project" value="UniProtKB-KW"/>
</dbReference>
<comment type="similarity">
    <text evidence="3 15">Belongs to the peptidase S11 family.</text>
</comment>
<keyword evidence="9" id="KW-0133">Cell shape</keyword>
<evidence type="ECO:0000259" key="17">
    <source>
        <dbReference type="SMART" id="SM00936"/>
    </source>
</evidence>
<dbReference type="SUPFAM" id="SSF56601">
    <property type="entry name" value="beta-lactamase/transpeptidase-like"/>
    <property type="match status" value="1"/>
</dbReference>
<dbReference type="GO" id="GO:0006508">
    <property type="term" value="P:proteolysis"/>
    <property type="evidence" value="ECO:0007669"/>
    <property type="project" value="UniProtKB-KW"/>
</dbReference>
<evidence type="ECO:0000256" key="1">
    <source>
        <dbReference type="ARBA" id="ARBA00003217"/>
    </source>
</evidence>
<feature type="active site" description="Acyl-ester intermediate" evidence="13">
    <location>
        <position position="57"/>
    </location>
</feature>
<evidence type="ECO:0000256" key="5">
    <source>
        <dbReference type="ARBA" id="ARBA00022645"/>
    </source>
</evidence>
<evidence type="ECO:0000256" key="15">
    <source>
        <dbReference type="RuleBase" id="RU004016"/>
    </source>
</evidence>
<dbReference type="PRINTS" id="PR00725">
    <property type="entry name" value="DADACBPTASE1"/>
</dbReference>
<dbReference type="RefSeq" id="WP_183968092.1">
    <property type="nucleotide sequence ID" value="NZ_BAABEW010000022.1"/>
</dbReference>
<comment type="caution">
    <text evidence="18">The sequence shown here is derived from an EMBL/GenBank/DDBJ whole genome shotgun (WGS) entry which is preliminary data.</text>
</comment>
<dbReference type="AlphaFoldDB" id="A0A7W8HJQ8"/>
<evidence type="ECO:0000256" key="13">
    <source>
        <dbReference type="PIRSR" id="PIRSR618044-1"/>
    </source>
</evidence>
<evidence type="ECO:0000313" key="19">
    <source>
        <dbReference type="Proteomes" id="UP000532440"/>
    </source>
</evidence>
<evidence type="ECO:0000256" key="9">
    <source>
        <dbReference type="ARBA" id="ARBA00022960"/>
    </source>
</evidence>
<evidence type="ECO:0000256" key="8">
    <source>
        <dbReference type="ARBA" id="ARBA00022801"/>
    </source>
</evidence>
<evidence type="ECO:0000256" key="7">
    <source>
        <dbReference type="ARBA" id="ARBA00022729"/>
    </source>
</evidence>
<evidence type="ECO:0000256" key="4">
    <source>
        <dbReference type="ARBA" id="ARBA00012448"/>
    </source>
</evidence>
<keyword evidence="6" id="KW-0645">Protease</keyword>
<protein>
    <recommendedName>
        <fullName evidence="4">serine-type D-Ala-D-Ala carboxypeptidase</fullName>
        <ecNumber evidence="4">3.4.16.4</ecNumber>
    </recommendedName>
</protein>
<comment type="function">
    <text evidence="1">Removes C-terminal D-alanyl residues from sugar-peptide cell wall precursors.</text>
</comment>
<keyword evidence="11" id="KW-0961">Cell wall biogenesis/degradation</keyword>
<dbReference type="UniPathway" id="UPA00219"/>
<dbReference type="EMBL" id="JACHGB010000005">
    <property type="protein sequence ID" value="MBB5272498.1"/>
    <property type="molecule type" value="Genomic_DNA"/>
</dbReference>